<dbReference type="Pfam" id="PF13432">
    <property type="entry name" value="TPR_16"/>
    <property type="match status" value="2"/>
</dbReference>
<dbReference type="RefSeq" id="WP_289367166.1">
    <property type="nucleotide sequence ID" value="NZ_JAUCBP010000013.1"/>
</dbReference>
<dbReference type="Gene3D" id="1.25.40.10">
    <property type="entry name" value="Tetratricopeptide repeat domain"/>
    <property type="match status" value="3"/>
</dbReference>
<proteinExistence type="inferred from homology"/>
<feature type="repeat" description="TPR" evidence="2">
    <location>
        <begin position="429"/>
        <end position="462"/>
    </location>
</feature>
<feature type="domain" description="Superoxide dismutase copper/zinc binding" evidence="3">
    <location>
        <begin position="680"/>
        <end position="820"/>
    </location>
</feature>
<dbReference type="SUPFAM" id="SSF48452">
    <property type="entry name" value="TPR-like"/>
    <property type="match status" value="3"/>
</dbReference>
<dbReference type="Gene3D" id="2.60.40.200">
    <property type="entry name" value="Superoxide dismutase, copper/zinc binding domain"/>
    <property type="match status" value="1"/>
</dbReference>
<dbReference type="InterPro" id="IPR011990">
    <property type="entry name" value="TPR-like_helical_dom_sf"/>
</dbReference>
<keyword evidence="2" id="KW-0802">TPR repeat</keyword>
<evidence type="ECO:0000256" key="2">
    <source>
        <dbReference type="PROSITE-ProRule" id="PRU00339"/>
    </source>
</evidence>
<dbReference type="InterPro" id="IPR019734">
    <property type="entry name" value="TPR_rpt"/>
</dbReference>
<dbReference type="SUPFAM" id="SSF49329">
    <property type="entry name" value="Cu,Zn superoxide dismutase-like"/>
    <property type="match status" value="1"/>
</dbReference>
<evidence type="ECO:0000313" key="4">
    <source>
        <dbReference type="EMBL" id="MDM7862274.1"/>
    </source>
</evidence>
<evidence type="ECO:0000259" key="3">
    <source>
        <dbReference type="Pfam" id="PF00080"/>
    </source>
</evidence>
<evidence type="ECO:0000256" key="1">
    <source>
        <dbReference type="ARBA" id="ARBA00010457"/>
    </source>
</evidence>
<organism evidence="4 5">
    <name type="scientific">Alteromonas arenosi</name>
    <dbReference type="NCBI Taxonomy" id="3055817"/>
    <lineage>
        <taxon>Bacteria</taxon>
        <taxon>Pseudomonadati</taxon>
        <taxon>Pseudomonadota</taxon>
        <taxon>Gammaproteobacteria</taxon>
        <taxon>Alteromonadales</taxon>
        <taxon>Alteromonadaceae</taxon>
        <taxon>Alteromonas/Salinimonas group</taxon>
        <taxon>Alteromonas</taxon>
    </lineage>
</organism>
<name>A0ABT7T3D9_9ALTE</name>
<gene>
    <name evidence="4" type="ORF">QTP81_16830</name>
</gene>
<dbReference type="InterPro" id="IPR036423">
    <property type="entry name" value="SOD-like_Cu/Zn_dom_sf"/>
</dbReference>
<dbReference type="EMBL" id="JAUCBP010000013">
    <property type="protein sequence ID" value="MDM7862274.1"/>
    <property type="molecule type" value="Genomic_DNA"/>
</dbReference>
<dbReference type="PROSITE" id="PS00087">
    <property type="entry name" value="SOD_CU_ZN_1"/>
    <property type="match status" value="1"/>
</dbReference>
<evidence type="ECO:0000313" key="5">
    <source>
        <dbReference type="Proteomes" id="UP001234343"/>
    </source>
</evidence>
<dbReference type="PANTHER" id="PTHR12558">
    <property type="entry name" value="CELL DIVISION CYCLE 16,23,27"/>
    <property type="match status" value="1"/>
</dbReference>
<reference evidence="4 5" key="1">
    <citation type="submission" date="2023-06" db="EMBL/GenBank/DDBJ databases">
        <title>Alteromonas sp. ASW11-36 isolated from intertidal sand.</title>
        <authorList>
            <person name="Li Y."/>
        </authorList>
    </citation>
    <scope>NUCLEOTIDE SEQUENCE [LARGE SCALE GENOMIC DNA]</scope>
    <source>
        <strain evidence="4 5">ASW11-36</strain>
    </source>
</reference>
<comment type="caution">
    <text evidence="4">The sequence shown here is derived from an EMBL/GenBank/DDBJ whole genome shotgun (WGS) entry which is preliminary data.</text>
</comment>
<dbReference type="InterPro" id="IPR018152">
    <property type="entry name" value="SOD_Cu/Zn_BS"/>
</dbReference>
<dbReference type="Pfam" id="PF00080">
    <property type="entry name" value="Sod_Cu"/>
    <property type="match status" value="1"/>
</dbReference>
<dbReference type="Pfam" id="PF14559">
    <property type="entry name" value="TPR_19"/>
    <property type="match status" value="1"/>
</dbReference>
<protein>
    <submittedName>
        <fullName evidence="4">Superoxide dismutase family protein</fullName>
    </submittedName>
</protein>
<dbReference type="InterPro" id="IPR001424">
    <property type="entry name" value="SOD_Cu_Zn_dom"/>
</dbReference>
<dbReference type="PROSITE" id="PS50005">
    <property type="entry name" value="TPR"/>
    <property type="match status" value="1"/>
</dbReference>
<dbReference type="SMART" id="SM00028">
    <property type="entry name" value="TPR"/>
    <property type="match status" value="7"/>
</dbReference>
<comment type="similarity">
    <text evidence="1">Belongs to the Cu-Zn superoxide dismutase family.</text>
</comment>
<dbReference type="PANTHER" id="PTHR12558:SF13">
    <property type="entry name" value="CELL DIVISION CYCLE PROTEIN 27 HOMOLOG"/>
    <property type="match status" value="1"/>
</dbReference>
<sequence>MNNKIARSGWQKLLLIITVLNFCVIGGLQASIVTETPQSLYDMSESELYELMVQQNLILNGYTLDSVKIPTIVKQGIGDERALALVGQLLAQNDARGPSALANYLTRYPDDLLALHLAASELIEQGKYPEAELTLSKVLQAQPNFHAATNLLGIIRIEQQQYDVAAQIFARVLLQDPEPNEMAGRYMTWLSLRKGNIEQAEIAMRLTMAKMPVNDQVVAPIHLEYAELLRRQNKHELIVELFSDLDPSDMSSPLMVEALARRLEAATQAGMLDESLRYLEQLQNHPSLSLMPGLMSQARIKAQQGDYQQALELIDQAENMVPVLEPTRLVEKAKILAVAGQASAAAENLNLALGDPKTATLSEWQRYMELMIAIGQGNQGLQTLRQNLSDTNDKDQLRLVLVDALISAGDLGAANRELVSLLNQSPNLSGAHYRRGILLFEQNDNQAAVDAFQAAVDNDRQNIPAWLALLGAKHDHRVHDHASGMAAASHADLMPLFAQAIEANPDSIVLLYEWGLTAYSGGQLDLAKRAFDLAVAKAPFDVKSLAMASIVRSDENQRLNEAQALAQRAKQLAPNNPAVIDALGWALVRMKQVDQGIQYLQQALRAMPGDEAVLAHLAEAYVMKEDSNQAIAYIYDALKGTLPDHTSAALRAHLIALRPMQSLTLDVNYINGLGVGDAIGTISITARDSGVVVEADVSGLPAGLNGMHFHEKPSCEAGVLNGERIAGMGAGGHYGHDQMMMDMESMDMGNMSHEEHMMHMQMMKPKGDLPPLPVDESGSATDVVIGPNLTIDELRGRSLIIHQGPDVDGQSGPKVACAVIP</sequence>
<keyword evidence="5" id="KW-1185">Reference proteome</keyword>
<accession>A0ABT7T3D9</accession>
<dbReference type="Proteomes" id="UP001234343">
    <property type="component" value="Unassembled WGS sequence"/>
</dbReference>